<evidence type="ECO:0000313" key="4">
    <source>
        <dbReference type="Proteomes" id="UP001603857"/>
    </source>
</evidence>
<reference evidence="3 4" key="1">
    <citation type="submission" date="2024-08" db="EMBL/GenBank/DDBJ databases">
        <title>Insights into the chromosomal genome structure of Flemingia macrophylla.</title>
        <authorList>
            <person name="Ding Y."/>
            <person name="Zhao Y."/>
            <person name="Bi W."/>
            <person name="Wu M."/>
            <person name="Zhao G."/>
            <person name="Gong Y."/>
            <person name="Li W."/>
            <person name="Zhang P."/>
        </authorList>
    </citation>
    <scope>NUCLEOTIDE SEQUENCE [LARGE SCALE GENOMIC DNA]</scope>
    <source>
        <strain evidence="3">DYQJB</strain>
        <tissue evidence="3">Leaf</tissue>
    </source>
</reference>
<dbReference type="InterPro" id="IPR053098">
    <property type="entry name" value="Petuviruses_polyprotein"/>
</dbReference>
<dbReference type="Pfam" id="PF00098">
    <property type="entry name" value="zf-CCHC"/>
    <property type="match status" value="1"/>
</dbReference>
<gene>
    <name evidence="3" type="ORF">Fmac_001503</name>
</gene>
<protein>
    <recommendedName>
        <fullName evidence="2">CCHC-type domain-containing protein</fullName>
    </recommendedName>
</protein>
<dbReference type="InterPro" id="IPR036875">
    <property type="entry name" value="Znf_CCHC_sf"/>
</dbReference>
<dbReference type="SUPFAM" id="SSF57756">
    <property type="entry name" value="Retrovirus zinc finger-like domains"/>
    <property type="match status" value="1"/>
</dbReference>
<dbReference type="GO" id="GO:0008270">
    <property type="term" value="F:zinc ion binding"/>
    <property type="evidence" value="ECO:0007669"/>
    <property type="project" value="UniProtKB-KW"/>
</dbReference>
<keyword evidence="4" id="KW-1185">Reference proteome</keyword>
<dbReference type="SMART" id="SM00343">
    <property type="entry name" value="ZnF_C2HC"/>
    <property type="match status" value="1"/>
</dbReference>
<dbReference type="AlphaFoldDB" id="A0ABD1NH98"/>
<evidence type="ECO:0000313" key="3">
    <source>
        <dbReference type="EMBL" id="KAL2347503.1"/>
    </source>
</evidence>
<comment type="caution">
    <text evidence="3">The sequence shown here is derived from an EMBL/GenBank/DDBJ whole genome shotgun (WGS) entry which is preliminary data.</text>
</comment>
<proteinExistence type="predicted"/>
<dbReference type="InterPro" id="IPR001878">
    <property type="entry name" value="Znf_CCHC"/>
</dbReference>
<accession>A0ABD1NH98</accession>
<evidence type="ECO:0000259" key="2">
    <source>
        <dbReference type="PROSITE" id="PS50158"/>
    </source>
</evidence>
<feature type="domain" description="CCHC-type" evidence="2">
    <location>
        <begin position="139"/>
        <end position="155"/>
    </location>
</feature>
<dbReference type="PANTHER" id="PTHR48435">
    <property type="entry name" value="POLYPROTEIN"/>
    <property type="match status" value="1"/>
</dbReference>
<organism evidence="3 4">
    <name type="scientific">Flemingia macrophylla</name>
    <dbReference type="NCBI Taxonomy" id="520843"/>
    <lineage>
        <taxon>Eukaryota</taxon>
        <taxon>Viridiplantae</taxon>
        <taxon>Streptophyta</taxon>
        <taxon>Embryophyta</taxon>
        <taxon>Tracheophyta</taxon>
        <taxon>Spermatophyta</taxon>
        <taxon>Magnoliopsida</taxon>
        <taxon>eudicotyledons</taxon>
        <taxon>Gunneridae</taxon>
        <taxon>Pentapetalae</taxon>
        <taxon>rosids</taxon>
        <taxon>fabids</taxon>
        <taxon>Fabales</taxon>
        <taxon>Fabaceae</taxon>
        <taxon>Papilionoideae</taxon>
        <taxon>50 kb inversion clade</taxon>
        <taxon>NPAAA clade</taxon>
        <taxon>indigoferoid/millettioid clade</taxon>
        <taxon>Phaseoleae</taxon>
        <taxon>Flemingia</taxon>
    </lineage>
</organism>
<evidence type="ECO:0000256" key="1">
    <source>
        <dbReference type="PROSITE-ProRule" id="PRU00047"/>
    </source>
</evidence>
<dbReference type="PROSITE" id="PS50158">
    <property type="entry name" value="ZF_CCHC"/>
    <property type="match status" value="1"/>
</dbReference>
<name>A0ABD1NH98_9FABA</name>
<keyword evidence="1" id="KW-0479">Metal-binding</keyword>
<dbReference type="EMBL" id="JBGMDY010000001">
    <property type="protein sequence ID" value="KAL2347503.1"/>
    <property type="molecule type" value="Genomic_DNA"/>
</dbReference>
<keyword evidence="1" id="KW-0862">Zinc</keyword>
<sequence length="195" mass="23042">MSQRFYQLGGLKDHSLKNTYLSSLLEELQDEMWRILNTVNKEVTSLSLGEIYQISMTALEKICSQRKMFESLMNHQKKYDKMCKKDYLKIKCSGDTYTCPSKKKQLKKTEKRFFKKGRKKKKTKFFKKKPFRGKRRNQKCFICGKPGHYSKECPQKSAKTTKLIESLIIQEDANIESLYDEQECPDEEKVFTLTV</sequence>
<dbReference type="Gene3D" id="4.10.60.10">
    <property type="entry name" value="Zinc finger, CCHC-type"/>
    <property type="match status" value="1"/>
</dbReference>
<dbReference type="PANTHER" id="PTHR48435:SF1">
    <property type="entry name" value="POLYPROTEIN"/>
    <property type="match status" value="1"/>
</dbReference>
<dbReference type="Proteomes" id="UP001603857">
    <property type="component" value="Unassembled WGS sequence"/>
</dbReference>
<keyword evidence="1" id="KW-0863">Zinc-finger</keyword>